<dbReference type="HOGENOM" id="CLU_2589434_0_0_1"/>
<dbReference type="InParanoid" id="A0A067LXY1"/>
<reference evidence="2" key="1">
    <citation type="journal article" date="2014" name="Proc. Natl. Acad. Sci. U.S.A.">
        <title>Extensive sampling of basidiomycete genomes demonstrates inadequacy of the white-rot/brown-rot paradigm for wood decay fungi.</title>
        <authorList>
            <person name="Riley R."/>
            <person name="Salamov A.A."/>
            <person name="Brown D.W."/>
            <person name="Nagy L.G."/>
            <person name="Floudas D."/>
            <person name="Held B.W."/>
            <person name="Levasseur A."/>
            <person name="Lombard V."/>
            <person name="Morin E."/>
            <person name="Otillar R."/>
            <person name="Lindquist E.A."/>
            <person name="Sun H."/>
            <person name="LaButti K.M."/>
            <person name="Schmutz J."/>
            <person name="Jabbour D."/>
            <person name="Luo H."/>
            <person name="Baker S.E."/>
            <person name="Pisabarro A.G."/>
            <person name="Walton J.D."/>
            <person name="Blanchette R.A."/>
            <person name="Henrissat B."/>
            <person name="Martin F."/>
            <person name="Cullen D."/>
            <person name="Hibbett D.S."/>
            <person name="Grigoriev I.V."/>
        </authorList>
    </citation>
    <scope>NUCLEOTIDE SEQUENCE [LARGE SCALE GENOMIC DNA]</scope>
    <source>
        <strain evidence="2">FD-172 SS1</strain>
    </source>
</reference>
<dbReference type="AlphaFoldDB" id="A0A067LXY1"/>
<dbReference type="EMBL" id="KL198095">
    <property type="protein sequence ID" value="KDQ08094.1"/>
    <property type="molecule type" value="Genomic_DNA"/>
</dbReference>
<proteinExistence type="predicted"/>
<evidence type="ECO:0000313" key="2">
    <source>
        <dbReference type="Proteomes" id="UP000027195"/>
    </source>
</evidence>
<organism evidence="1 2">
    <name type="scientific">Botryobasidium botryosum (strain FD-172 SS1)</name>
    <dbReference type="NCBI Taxonomy" id="930990"/>
    <lineage>
        <taxon>Eukaryota</taxon>
        <taxon>Fungi</taxon>
        <taxon>Dikarya</taxon>
        <taxon>Basidiomycota</taxon>
        <taxon>Agaricomycotina</taxon>
        <taxon>Agaricomycetes</taxon>
        <taxon>Cantharellales</taxon>
        <taxon>Botryobasidiaceae</taxon>
        <taxon>Botryobasidium</taxon>
    </lineage>
</organism>
<protein>
    <submittedName>
        <fullName evidence="1">Uncharacterized protein</fullName>
    </submittedName>
</protein>
<name>A0A067LXY1_BOTB1</name>
<sequence>MRLWKGLADVPDCVHKGPSFSNRVKGKGSKFAISGLGYGRVHGRLRRARGTYQYAYGHDQSFGIAAAIDPGRIRLAGKRH</sequence>
<evidence type="ECO:0000313" key="1">
    <source>
        <dbReference type="EMBL" id="KDQ08094.1"/>
    </source>
</evidence>
<gene>
    <name evidence="1" type="ORF">BOTBODRAFT_38204</name>
</gene>
<keyword evidence="2" id="KW-1185">Reference proteome</keyword>
<accession>A0A067LXY1</accession>
<dbReference type="Proteomes" id="UP000027195">
    <property type="component" value="Unassembled WGS sequence"/>
</dbReference>